<protein>
    <submittedName>
        <fullName evidence="1">Uncharacterized protein</fullName>
    </submittedName>
</protein>
<organism evidence="1 2">
    <name type="scientific">Acinetobacter phage 133</name>
    <dbReference type="NCBI Taxonomy" id="2919552"/>
    <lineage>
        <taxon>Viruses</taxon>
        <taxon>Duplodnaviria</taxon>
        <taxon>Heunggongvirae</taxon>
        <taxon>Uroviricota</taxon>
        <taxon>Caudoviricetes</taxon>
        <taxon>Pantevenvirales</taxon>
        <taxon>Straboviridae</taxon>
        <taxon>Tevenvirinae</taxon>
        <taxon>Centumtrigintavirus</taxon>
        <taxon>Centumtrigintavirus cv133</taxon>
        <taxon>Acinetobacter virus 133</taxon>
    </lineage>
</organism>
<reference evidence="1 2" key="1">
    <citation type="journal article" date="2010" name="Virol. J.">
        <title>Genomes of the T4-related bacteriophages as windows on microbial genome evolution.</title>
        <authorList>
            <person name="Petrov V.M."/>
            <person name="Ratnayaka S."/>
            <person name="Nolan J.M."/>
            <person name="Miller E.S."/>
            <person name="Karam J.D."/>
        </authorList>
    </citation>
    <scope>NUCLEOTIDE SEQUENCE [LARGE SCALE GENOMIC DNA]</scope>
    <source>
        <strain evidence="1">Acj133</strain>
    </source>
</reference>
<evidence type="ECO:0000313" key="1">
    <source>
        <dbReference type="EMBL" id="ADJ19400.1"/>
    </source>
</evidence>
<gene>
    <name evidence="1" type="ORF">Acj133p053</name>
</gene>
<keyword evidence="2" id="KW-1185">Reference proteome</keyword>
<dbReference type="Proteomes" id="UP000000330">
    <property type="component" value="Segment"/>
</dbReference>
<dbReference type="RefSeq" id="YP_004300634.1">
    <property type="nucleotide sequence ID" value="NC_015250.1"/>
</dbReference>
<name>D9I619_9CAUD</name>
<sequence>MGFTYLIATKIQRQDVDGRDYIEDCWTEIGNEHSVYNLFDDARFIGTSGDQMSTMFDQFHTNNAISHNYRPYDGESIWYDIQVTALFPYGL</sequence>
<accession>D9I619</accession>
<dbReference type="GeneID" id="10323040"/>
<dbReference type="KEGG" id="vg:10323040"/>
<evidence type="ECO:0000313" key="2">
    <source>
        <dbReference type="Proteomes" id="UP000000330"/>
    </source>
</evidence>
<dbReference type="EMBL" id="HM114315">
    <property type="protein sequence ID" value="ADJ19400.1"/>
    <property type="molecule type" value="Genomic_DNA"/>
</dbReference>
<proteinExistence type="predicted"/>